<dbReference type="SUPFAM" id="SSF52540">
    <property type="entry name" value="P-loop containing nucleoside triphosphate hydrolases"/>
    <property type="match status" value="1"/>
</dbReference>
<name>A0A445N0Y6_9BACT</name>
<evidence type="ECO:0000313" key="3">
    <source>
        <dbReference type="EMBL" id="SPD75418.1"/>
    </source>
</evidence>
<dbReference type="PANTHER" id="PTHR30121">
    <property type="entry name" value="UNCHARACTERIZED PROTEIN YJGR-RELATED"/>
    <property type="match status" value="1"/>
</dbReference>
<gene>
    <name evidence="3" type="ORF">PITCH_A580021</name>
</gene>
<protein>
    <submittedName>
        <fullName evidence="3">AAA ATPase</fullName>
    </submittedName>
</protein>
<dbReference type="Pfam" id="PF01935">
    <property type="entry name" value="DUF87"/>
    <property type="match status" value="1"/>
</dbReference>
<sequence length="1752" mass="197573">MKFFAQSALDYVCRQAEQQQGNGKMLFMMPSLPPQVVKDVADGMTSYCTRRPDAVQLIIKVATPLVQDWQTSVRPEIRDLQRELSEKGWCDDRENLTGYRNIISDEGKTALVLLIGVDRVTDAASMADFHHCDLQTVWERELAGSFSRWVRAALDARVGYEEDTIQHFDWVLQPLVERGLADVLQVSSLLQNLDLSAAQDGRDAERVLLSSLGRFGLPEFESFKFSTPRAFGTYLDYAIAFFAYDAFMEDRNRTKALKAIDAFVENNPLGEVFDPSERSPFASDQGFVDALREYIGKGDALTRNKLLSCDFVTIRDRILGFRAPREPKPKKETVSKLSGGPIEVALSALWTTLGEFKRVSNGRGVFAHEALAGIRFESRLFKHDCEGESAEERAQRAVVYLAKLLGGVDRYLEKWIDTTRMCSEGQSVSVKSELFRREVECQSARTSEPFLQFTVVLEGHGWDEPVTRQFAWRLPEIHPYRVADELVQWAADSISRADGYCLPVFHVPYYEELILAKDDEETRRVLLQCIHDEGDGVNNLLKARELDAKDPLLPAVQKLAFEYDRFMQLAKTNGIHAALLDAWDELRKAYEKAADAYLLDPACADSPVASMLFRAFLIIARRRAFESDRWVWDAFEPSSAVTMLHPALLEMLQAHIVYLLTAFSTIAGRELRSPGVRSFRESFWQGYVDLAAIQTPLSGLLKDRDRILDTDIRGNGLIHRIGTVGETEAPLTTRLLLRYDAFEEEDISDAELFRSSRESTLMSNVLRDYRKLHPHAEDGLGIAVYQNQDIQPVIAAVDEFLVDVCRGRADSAKPYAMSVTVFTESSDDSSVARWIAQWKERWEAAETQGSLAHYRRAQLSVAHCIVSSENHYRQFVELVMKSLDVDVAILNGFIRAGSQGNDFELVGPYDVTIRTLKFPILEKSFCSFRDPGRRLLRARVISNRQFRITTHHADVMARLKNKGTPQNTHYVVLGYGDYAPWQGVIDALHQRAEWVVCIDPNVDERLVAEKSRDTQEAREIIGFGSGVGTHGESNYTISTEQFRLSDVLHKLTTSIGEVYSGWSPDTFRNVAECVLAESHHLSGLSLVRATGIGQYVRDFMAYSLTRKLLKAGKDILCDHLVSLDAFRHWFDSAETDTRPDLLWLTAKIGETGRLHLDMRLIECKLAKMSDVHLDKAREQLENGLRHLVSVFMPYSDEMRVEDERLDQRYWWLQLHRLISSKSEIMGRDQGRILSALERLAEGEFDVEWRAAALTFWTDQNASGISQVDIWPYSVEGQEVGIGVVSSGSEFVRLLCEKNERFSLPWTNTSALFEAAAHPLDTGAPDDSGNGADEDGGFVLKKLKGQTPSELGSELSGVPEAGSEGEWPTDTINVPERILLGVTVPGSRKVYWEFGHSELNNRHILIFGSSGMGKTYTIQCLLFELGRNGQNSLIVDYTKGFFDNQLEDEFRGRLHPVQHIIRKQPLSINPFRKQAEPIAGELLPESASTTAQRVSGVFSEVYRFGDQQKSALYQAVKAGLEQNAASAMTLGDLIPRLEELVEQKGTVGQSASSVASKILPFIDQNPFGDEDPESWERLFTDTTHRCHIVQLAGFMKDAARLVTEFSLIDLYWFYRSRGTQHSPRVVVLDEVQNLDHREESPLAQLLREGRKFGFSLILATQIMSNLEKDEKDRLFNAAHKLFFRPADTEMRTYAEIASVSTGEKPDVWLKRLASLKKAECYSLGPSLNEATGKLEVKAFRIGITSLAKRTAHA</sequence>
<proteinExistence type="predicted"/>
<reference evidence="3" key="1">
    <citation type="submission" date="2018-01" db="EMBL/GenBank/DDBJ databases">
        <authorList>
            <person name="Regsiter A."/>
            <person name="William W."/>
        </authorList>
    </citation>
    <scope>NUCLEOTIDE SEQUENCE</scope>
    <source>
        <strain evidence="3">TRIP AH-1</strain>
    </source>
</reference>
<feature type="domain" description="AAA+ ATPase" evidence="2">
    <location>
        <begin position="1399"/>
        <end position="1686"/>
    </location>
</feature>
<feature type="region of interest" description="Disordered" evidence="1">
    <location>
        <begin position="1346"/>
        <end position="1368"/>
    </location>
</feature>
<dbReference type="EMBL" id="OJIN01000201">
    <property type="protein sequence ID" value="SPD75418.1"/>
    <property type="molecule type" value="Genomic_DNA"/>
</dbReference>
<dbReference type="InterPro" id="IPR027417">
    <property type="entry name" value="P-loop_NTPase"/>
</dbReference>
<dbReference type="InterPro" id="IPR051162">
    <property type="entry name" value="T4SS_component"/>
</dbReference>
<organism evidence="3">
    <name type="scientific">uncultured Desulfobacterium sp</name>
    <dbReference type="NCBI Taxonomy" id="201089"/>
    <lineage>
        <taxon>Bacteria</taxon>
        <taxon>Pseudomonadati</taxon>
        <taxon>Thermodesulfobacteriota</taxon>
        <taxon>Desulfobacteria</taxon>
        <taxon>Desulfobacterales</taxon>
        <taxon>Desulfobacteriaceae</taxon>
        <taxon>Desulfobacterium</taxon>
        <taxon>environmental samples</taxon>
    </lineage>
</organism>
<accession>A0A445N0Y6</accession>
<dbReference type="SMART" id="SM00382">
    <property type="entry name" value="AAA"/>
    <property type="match status" value="1"/>
</dbReference>
<dbReference type="InterPro" id="IPR002789">
    <property type="entry name" value="HerA_central"/>
</dbReference>
<evidence type="ECO:0000259" key="2">
    <source>
        <dbReference type="SMART" id="SM00382"/>
    </source>
</evidence>
<dbReference type="Gene3D" id="3.40.50.300">
    <property type="entry name" value="P-loop containing nucleotide triphosphate hydrolases"/>
    <property type="match status" value="2"/>
</dbReference>
<dbReference type="PANTHER" id="PTHR30121:SF6">
    <property type="entry name" value="SLR6007 PROTEIN"/>
    <property type="match status" value="1"/>
</dbReference>
<evidence type="ECO:0000256" key="1">
    <source>
        <dbReference type="SAM" id="MobiDB-lite"/>
    </source>
</evidence>
<dbReference type="InterPro" id="IPR003593">
    <property type="entry name" value="AAA+_ATPase"/>
</dbReference>